<dbReference type="KEGG" id="muc:MuYL_3561"/>
<gene>
    <name evidence="1" type="ORF">MuYL_3561</name>
</gene>
<reference evidence="1 2" key="1">
    <citation type="submission" date="2017-08" db="EMBL/GenBank/DDBJ databases">
        <title>Complete genome sequence of Mucilaginibacter sp. strain BJC16-A31.</title>
        <authorList>
            <consortium name="Henan University of Science and Technology"/>
            <person name="You X."/>
        </authorList>
    </citation>
    <scope>NUCLEOTIDE SEQUENCE [LARGE SCALE GENOMIC DNA]</scope>
    <source>
        <strain evidence="1 2">BJC16-A31</strain>
    </source>
</reference>
<dbReference type="EMBL" id="CP022743">
    <property type="protein sequence ID" value="ASU35446.1"/>
    <property type="molecule type" value="Genomic_DNA"/>
</dbReference>
<name>A0A223P031_9SPHI</name>
<organism evidence="1 2">
    <name type="scientific">Mucilaginibacter xinganensis</name>
    <dbReference type="NCBI Taxonomy" id="1234841"/>
    <lineage>
        <taxon>Bacteria</taxon>
        <taxon>Pseudomonadati</taxon>
        <taxon>Bacteroidota</taxon>
        <taxon>Sphingobacteriia</taxon>
        <taxon>Sphingobacteriales</taxon>
        <taxon>Sphingobacteriaceae</taxon>
        <taxon>Mucilaginibacter</taxon>
    </lineage>
</organism>
<dbReference type="Proteomes" id="UP000215002">
    <property type="component" value="Chromosome"/>
</dbReference>
<dbReference type="AlphaFoldDB" id="A0A223P031"/>
<proteinExistence type="predicted"/>
<keyword evidence="2" id="KW-1185">Reference proteome</keyword>
<evidence type="ECO:0000313" key="1">
    <source>
        <dbReference type="EMBL" id="ASU35446.1"/>
    </source>
</evidence>
<sequence>MQPEALSQKCFFKFIVHTVSLTRWSIIKKQLSWIAQQISIL</sequence>
<accession>A0A223P031</accession>
<protein>
    <submittedName>
        <fullName evidence="1">Uncharacterized protein</fullName>
    </submittedName>
</protein>
<evidence type="ECO:0000313" key="2">
    <source>
        <dbReference type="Proteomes" id="UP000215002"/>
    </source>
</evidence>